<feature type="compositionally biased region" description="Low complexity" evidence="1">
    <location>
        <begin position="402"/>
        <end position="418"/>
    </location>
</feature>
<feature type="region of interest" description="Disordered" evidence="1">
    <location>
        <begin position="204"/>
        <end position="227"/>
    </location>
</feature>
<name>A0ABU6FH05_9ACTN</name>
<dbReference type="RefSeq" id="WP_326022329.1">
    <property type="nucleotide sequence ID" value="NZ_JAOZYC010000171.1"/>
</dbReference>
<feature type="signal peptide" evidence="3">
    <location>
        <begin position="1"/>
        <end position="40"/>
    </location>
</feature>
<evidence type="ECO:0000256" key="3">
    <source>
        <dbReference type="SAM" id="SignalP"/>
    </source>
</evidence>
<protein>
    <recommendedName>
        <fullName evidence="6">Peptidase</fullName>
    </recommendedName>
</protein>
<keyword evidence="2" id="KW-0472">Membrane</keyword>
<dbReference type="Proteomes" id="UP001354931">
    <property type="component" value="Unassembled WGS sequence"/>
</dbReference>
<comment type="caution">
    <text evidence="4">The sequence shown here is derived from an EMBL/GenBank/DDBJ whole genome shotgun (WGS) entry which is preliminary data.</text>
</comment>
<keyword evidence="3" id="KW-0732">Signal</keyword>
<dbReference type="EMBL" id="JAOZYC010000171">
    <property type="protein sequence ID" value="MEB8342763.1"/>
    <property type="molecule type" value="Genomic_DNA"/>
</dbReference>
<keyword evidence="2" id="KW-0812">Transmembrane</keyword>
<feature type="region of interest" description="Disordered" evidence="1">
    <location>
        <begin position="395"/>
        <end position="461"/>
    </location>
</feature>
<reference evidence="4 5" key="1">
    <citation type="submission" date="2022-10" db="EMBL/GenBank/DDBJ databases">
        <authorList>
            <person name="Xie J."/>
            <person name="Shen N."/>
        </authorList>
    </citation>
    <scope>NUCLEOTIDE SEQUENCE [LARGE SCALE GENOMIC DNA]</scope>
    <source>
        <strain evidence="4 5">YIM65594</strain>
    </source>
</reference>
<evidence type="ECO:0000313" key="5">
    <source>
        <dbReference type="Proteomes" id="UP001354931"/>
    </source>
</evidence>
<gene>
    <name evidence="4" type="ORF">OKJ99_35245</name>
</gene>
<organism evidence="4 5">
    <name type="scientific">Streptomyces endophyticus</name>
    <dbReference type="NCBI Taxonomy" id="714166"/>
    <lineage>
        <taxon>Bacteria</taxon>
        <taxon>Bacillati</taxon>
        <taxon>Actinomycetota</taxon>
        <taxon>Actinomycetes</taxon>
        <taxon>Kitasatosporales</taxon>
        <taxon>Streptomycetaceae</taxon>
        <taxon>Streptomyces</taxon>
    </lineage>
</organism>
<feature type="transmembrane region" description="Helical" evidence="2">
    <location>
        <begin position="466"/>
        <end position="488"/>
    </location>
</feature>
<keyword evidence="5" id="KW-1185">Reference proteome</keyword>
<sequence length="501" mass="49839">MGRLLRRLGKGRRGRVPARGAAGAGLCAALVLALPGAATAAGNGNPYDFAEGARTVDGARSGATAAQLKTGETYRSSLAAGDGVTSYYRVELDGAATAYASVVAVPPLGSGVKAAAADGIAVSLRDGQGNQCDAERATFRSGSYPRPIAVAVERPVRPGGLRCQAAGTYYVVVERAAAAGSSERDWGLELRVATEPGLVSAVPGAGARSWPSEPAALPSGVGARRSGGTGFNDARALTSGAWKDRIGPGQSHFYRVPVDWGQQLSLGADLDGSADGGARRGVVPGALDMELYNPARAPVATKGATYSGGTTSAAFDPLPPVAYGNRLLSREDEAAMGLAGWYWLKVTLNPAMVGKAGGLGMTLRVAVDGAAKQAPDYVRDPGEFQVKDADLAAAERGEGGAEWDFGAGSGSGSRSESGTGSGTGSGSGPDADAGSGSGSGSGSVSGRGGASGGAVASSATSPGSDLMTLVGVAGVGTGSALVLWLGAWRVVAVRKVRRAQG</sequence>
<accession>A0ABU6FH05</accession>
<proteinExistence type="predicted"/>
<evidence type="ECO:0000256" key="1">
    <source>
        <dbReference type="SAM" id="MobiDB-lite"/>
    </source>
</evidence>
<keyword evidence="2" id="KW-1133">Transmembrane helix</keyword>
<evidence type="ECO:0008006" key="6">
    <source>
        <dbReference type="Google" id="ProtNLM"/>
    </source>
</evidence>
<feature type="compositionally biased region" description="Gly residues" evidence="1">
    <location>
        <begin position="435"/>
        <end position="452"/>
    </location>
</feature>
<evidence type="ECO:0000313" key="4">
    <source>
        <dbReference type="EMBL" id="MEB8342763.1"/>
    </source>
</evidence>
<evidence type="ECO:0000256" key="2">
    <source>
        <dbReference type="SAM" id="Phobius"/>
    </source>
</evidence>
<feature type="chain" id="PRO_5047534781" description="Peptidase" evidence="3">
    <location>
        <begin position="41"/>
        <end position="501"/>
    </location>
</feature>